<evidence type="ECO:0000313" key="4">
    <source>
        <dbReference type="Proteomes" id="UP001556367"/>
    </source>
</evidence>
<comment type="caution">
    <text evidence="3">The sequence shown here is derived from an EMBL/GenBank/DDBJ whole genome shotgun (WGS) entry which is preliminary data.</text>
</comment>
<dbReference type="PRINTS" id="PR00113">
    <property type="entry name" value="ALKPHPHTASE"/>
</dbReference>
<name>A0ABR3JGS2_9AGAR</name>
<dbReference type="Gene3D" id="3.40.720.10">
    <property type="entry name" value="Alkaline Phosphatase, subunit A"/>
    <property type="match status" value="1"/>
</dbReference>
<dbReference type="SMART" id="SM00098">
    <property type="entry name" value="alkPPc"/>
    <property type="match status" value="1"/>
</dbReference>
<dbReference type="PANTHER" id="PTHR11596">
    <property type="entry name" value="ALKALINE PHOSPHATASE"/>
    <property type="match status" value="1"/>
</dbReference>
<gene>
    <name evidence="3" type="ORF">HGRIS_003868</name>
</gene>
<reference evidence="4" key="1">
    <citation type="submission" date="2024-06" db="EMBL/GenBank/DDBJ databases">
        <title>Multi-omics analyses provide insights into the biosynthesis of the anticancer antibiotic pleurotin in Hohenbuehelia grisea.</title>
        <authorList>
            <person name="Weaver J.A."/>
            <person name="Alberti F."/>
        </authorList>
    </citation>
    <scope>NUCLEOTIDE SEQUENCE [LARGE SCALE GENOMIC DNA]</scope>
    <source>
        <strain evidence="4">T-177</strain>
    </source>
</reference>
<dbReference type="PANTHER" id="PTHR11596:SF72">
    <property type="entry name" value="ALKALINE PHOSPHATASE"/>
    <property type="match status" value="1"/>
</dbReference>
<dbReference type="Proteomes" id="UP001556367">
    <property type="component" value="Unassembled WGS sequence"/>
</dbReference>
<dbReference type="Pfam" id="PF00245">
    <property type="entry name" value="Alk_phosphatase"/>
    <property type="match status" value="1"/>
</dbReference>
<evidence type="ECO:0000313" key="3">
    <source>
        <dbReference type="EMBL" id="KAL0954935.1"/>
    </source>
</evidence>
<dbReference type="InterPro" id="IPR017850">
    <property type="entry name" value="Alkaline_phosphatase_core_sf"/>
</dbReference>
<evidence type="ECO:0000256" key="1">
    <source>
        <dbReference type="ARBA" id="ARBA00012647"/>
    </source>
</evidence>
<dbReference type="SUPFAM" id="SSF53649">
    <property type="entry name" value="Alkaline phosphatase-like"/>
    <property type="match status" value="1"/>
</dbReference>
<evidence type="ECO:0000256" key="2">
    <source>
        <dbReference type="RuleBase" id="RU003946"/>
    </source>
</evidence>
<dbReference type="InterPro" id="IPR001952">
    <property type="entry name" value="Alkaline_phosphatase"/>
</dbReference>
<keyword evidence="4" id="KW-1185">Reference proteome</keyword>
<dbReference type="EC" id="3.1.3.1" evidence="1"/>
<sequence>MCSHTRERYDYLGIAHEFLYGASGPHGLNASIAWPTSCKEPDVMFGGGAEFFLPGPTSPNGSDFYEAFRNKGYNVINTNTQLKDTPVNKKTLGIFSKSTLAKWLDRHIYPENLKNLKNSPTGDDTDALDQPGLKDMTLKAIDILHQRQKKNGKGFFLMSEAAQIDKMMHALDYDRALGELLELDDTIRATIAHLEKIGELEDTLIVVTADHGHGFDVYGSADTKYLATQTDDRKKRDAIGTYEQSGLSGYTVAKDSLPNNDTIVVGAQGPNFPVQWDPRYAFAAGMAAHPDVREGFKVQTKGPRVAAIKSEKDGYVHNPEDQPDGITMPGTIPTSDGAGVHSMQDISVYANGPGAEAFRGVYNNIDIFFKMADALGLGQTD</sequence>
<comment type="similarity">
    <text evidence="2">Belongs to the alkaline phosphatase family.</text>
</comment>
<organism evidence="3 4">
    <name type="scientific">Hohenbuehelia grisea</name>
    <dbReference type="NCBI Taxonomy" id="104357"/>
    <lineage>
        <taxon>Eukaryota</taxon>
        <taxon>Fungi</taxon>
        <taxon>Dikarya</taxon>
        <taxon>Basidiomycota</taxon>
        <taxon>Agaricomycotina</taxon>
        <taxon>Agaricomycetes</taxon>
        <taxon>Agaricomycetidae</taxon>
        <taxon>Agaricales</taxon>
        <taxon>Pleurotineae</taxon>
        <taxon>Pleurotaceae</taxon>
        <taxon>Hohenbuehelia</taxon>
    </lineage>
</organism>
<dbReference type="EMBL" id="JASNQZ010000007">
    <property type="protein sequence ID" value="KAL0954935.1"/>
    <property type="molecule type" value="Genomic_DNA"/>
</dbReference>
<proteinExistence type="inferred from homology"/>
<protein>
    <recommendedName>
        <fullName evidence="1">alkaline phosphatase</fullName>
        <ecNumber evidence="1">3.1.3.1</ecNumber>
    </recommendedName>
</protein>
<accession>A0ABR3JGS2</accession>